<organism evidence="1 2">
    <name type="scientific">Agromyces larvae</name>
    <dbReference type="NCBI Taxonomy" id="2929802"/>
    <lineage>
        <taxon>Bacteria</taxon>
        <taxon>Bacillati</taxon>
        <taxon>Actinomycetota</taxon>
        <taxon>Actinomycetes</taxon>
        <taxon>Micrococcales</taxon>
        <taxon>Microbacteriaceae</taxon>
        <taxon>Agromyces</taxon>
    </lineage>
</organism>
<protein>
    <recommendedName>
        <fullName evidence="3">DUF222 domain-containing protein</fullName>
    </recommendedName>
</protein>
<dbReference type="EMBL" id="CP094528">
    <property type="protein sequence ID" value="UOE45887.1"/>
    <property type="molecule type" value="Genomic_DNA"/>
</dbReference>
<reference evidence="1 2" key="1">
    <citation type="submission" date="2022-03" db="EMBL/GenBank/DDBJ databases">
        <title>Mucilaginibacter sp. isolated from the gut of Protaetia brevitarsis seulensis larvae.</title>
        <authorList>
            <person name="Won M."/>
            <person name="Kim S.-J."/>
            <person name="Kwon S.-W."/>
        </authorList>
    </citation>
    <scope>NUCLEOTIDE SEQUENCE [LARGE SCALE GENOMIC DNA]</scope>
    <source>
        <strain evidence="1 2">CFWR-12</strain>
    </source>
</reference>
<keyword evidence="2" id="KW-1185">Reference proteome</keyword>
<name>A0ABY4C637_9MICO</name>
<sequence>MSEDIQQVAEEAAETGRKSFDLKARLQKRPLRHETIRVFTDEVTGEALGGFEDVLDANGFVKSRRGWGAARELAELKLLNKDGANDEAIAAKIAEMEALAAKLDETALDIALQAVPAVIKKDARRAAKQHLGIRGKVTDDRADEFVDELDAQILYRSVVSIHDVESGETNKAVTIEDARDLLAYLPDTESGRLLAAVAKLQFQGAIAEQATAQVDFSQRT</sequence>
<evidence type="ECO:0000313" key="1">
    <source>
        <dbReference type="EMBL" id="UOE45887.1"/>
    </source>
</evidence>
<dbReference type="RefSeq" id="WP_243558586.1">
    <property type="nucleotide sequence ID" value="NZ_CP094528.1"/>
</dbReference>
<evidence type="ECO:0008006" key="3">
    <source>
        <dbReference type="Google" id="ProtNLM"/>
    </source>
</evidence>
<accession>A0ABY4C637</accession>
<proteinExistence type="predicted"/>
<gene>
    <name evidence="1" type="ORF">MTO99_09150</name>
</gene>
<evidence type="ECO:0000313" key="2">
    <source>
        <dbReference type="Proteomes" id="UP000832097"/>
    </source>
</evidence>
<dbReference type="Proteomes" id="UP000832097">
    <property type="component" value="Chromosome"/>
</dbReference>